<evidence type="ECO:0000259" key="6">
    <source>
        <dbReference type="PROSITE" id="PS51044"/>
    </source>
</evidence>
<keyword evidence="3" id="KW-0862">Zinc</keyword>
<feature type="compositionally biased region" description="Basic and acidic residues" evidence="5">
    <location>
        <begin position="345"/>
        <end position="355"/>
    </location>
</feature>
<evidence type="ECO:0000256" key="1">
    <source>
        <dbReference type="ARBA" id="ARBA00022723"/>
    </source>
</evidence>
<evidence type="ECO:0000256" key="3">
    <source>
        <dbReference type="ARBA" id="ARBA00022833"/>
    </source>
</evidence>
<evidence type="ECO:0000313" key="7">
    <source>
        <dbReference type="EMBL" id="ADE10062.1"/>
    </source>
</evidence>
<dbReference type="Pfam" id="PF02891">
    <property type="entry name" value="zf-MIZ"/>
    <property type="match status" value="1"/>
</dbReference>
<dbReference type="GO" id="GO:0016925">
    <property type="term" value="P:protein sumoylation"/>
    <property type="evidence" value="ECO:0007669"/>
    <property type="project" value="TreeGrafter"/>
</dbReference>
<proteinExistence type="evidence at transcript level"/>
<evidence type="ECO:0000256" key="2">
    <source>
        <dbReference type="ARBA" id="ARBA00022771"/>
    </source>
</evidence>
<name>D5KY17_9TREE</name>
<accession>D5KY17</accession>
<dbReference type="InterPro" id="IPR013083">
    <property type="entry name" value="Znf_RING/FYVE/PHD"/>
</dbReference>
<organism evidence="7">
    <name type="scientific">Tremella fuciformis</name>
    <dbReference type="NCBI Taxonomy" id="64657"/>
    <lineage>
        <taxon>Eukaryota</taxon>
        <taxon>Fungi</taxon>
        <taxon>Dikarya</taxon>
        <taxon>Basidiomycota</taxon>
        <taxon>Agaricomycotina</taxon>
        <taxon>Tremellomycetes</taxon>
        <taxon>Tremellales</taxon>
        <taxon>Tremellaceae</taxon>
        <taxon>Tremella</taxon>
    </lineage>
</organism>
<feature type="compositionally biased region" description="Acidic residues" evidence="5">
    <location>
        <begin position="242"/>
        <end position="251"/>
    </location>
</feature>
<dbReference type="InterPro" id="IPR004181">
    <property type="entry name" value="Znf_MIZ"/>
</dbReference>
<reference evidence="7" key="1">
    <citation type="submission" date="2010-02" db="EMBL/GenBank/DDBJ databases">
        <authorList>
            <person name="Xie B."/>
            <person name="Huang X."/>
            <person name="Deng Y."/>
        </authorList>
    </citation>
    <scope>NUCLEOTIDE SEQUENCE</scope>
</reference>
<dbReference type="PANTHER" id="PTHR10782">
    <property type="entry name" value="ZINC FINGER MIZ DOMAIN-CONTAINING PROTEIN"/>
    <property type="match status" value="1"/>
</dbReference>
<feature type="region of interest" description="Disordered" evidence="5">
    <location>
        <begin position="148"/>
        <end position="225"/>
    </location>
</feature>
<keyword evidence="2 4" id="KW-0863">Zinc-finger</keyword>
<dbReference type="GO" id="GO:0000785">
    <property type="term" value="C:chromatin"/>
    <property type="evidence" value="ECO:0007669"/>
    <property type="project" value="TreeGrafter"/>
</dbReference>
<dbReference type="Gene3D" id="3.30.40.10">
    <property type="entry name" value="Zinc/RING finger domain, C3HC4 (zinc finger)"/>
    <property type="match status" value="1"/>
</dbReference>
<protein>
    <submittedName>
        <fullName evidence="7">MIZ</fullName>
    </submittedName>
</protein>
<dbReference type="GO" id="GO:0008270">
    <property type="term" value="F:zinc ion binding"/>
    <property type="evidence" value="ECO:0007669"/>
    <property type="project" value="UniProtKB-KW"/>
</dbReference>
<dbReference type="PANTHER" id="PTHR10782:SF4">
    <property type="entry name" value="TONALLI, ISOFORM E"/>
    <property type="match status" value="1"/>
</dbReference>
<dbReference type="AlphaFoldDB" id="D5KY17"/>
<dbReference type="PROSITE" id="PS51044">
    <property type="entry name" value="ZF_SP_RING"/>
    <property type="match status" value="1"/>
</dbReference>
<evidence type="ECO:0000256" key="4">
    <source>
        <dbReference type="PROSITE-ProRule" id="PRU00452"/>
    </source>
</evidence>
<dbReference type="EMBL" id="GU723617">
    <property type="protein sequence ID" value="ADE10062.1"/>
    <property type="molecule type" value="mRNA"/>
</dbReference>
<dbReference type="GO" id="GO:0061665">
    <property type="term" value="F:SUMO ligase activity"/>
    <property type="evidence" value="ECO:0007669"/>
    <property type="project" value="TreeGrafter"/>
</dbReference>
<feature type="domain" description="SP-RING-type" evidence="6">
    <location>
        <begin position="31"/>
        <end position="112"/>
    </location>
</feature>
<feature type="region of interest" description="Disordered" evidence="5">
    <location>
        <begin position="242"/>
        <end position="387"/>
    </location>
</feature>
<feature type="compositionally biased region" description="Basic and acidic residues" evidence="5">
    <location>
        <begin position="312"/>
        <end position="326"/>
    </location>
</feature>
<sequence length="387" mass="43084">MTNKEELLTRLLDLTPTSDNQTSSVKPDDDDEDDIIFTNSKMSLKDPLSMMRITRPIRSSKCSHMQCFDATWWIENNAVHPQWLCPLCSKALVFDDLIVDGYFLSILKAVPDTVEEVVVEPDGQWHTEDGKFGSANWLARRPALIASEATLETPPMDRKPSISPTPQNEPARDGHKRKFIDLLSDSEDEDDRPLANDRGANGSHRSQPAMASSSARERTPAPPLPMNVKEAAVNEVIDLTLDSDTDDDDDMPGFHRPGPAYSPPPAGGSSGPPMGAAARLNGGYHKDLPPPAPGAYDYTPRSPGADTESLDFESRWRGNSHRHEQRPAAYWTPPRDIAPWGTTPAHDKHGYERRAVNGHPDTFQHRSTSDWTEEQQPRNGLTVHRQY</sequence>
<evidence type="ECO:0000256" key="5">
    <source>
        <dbReference type="SAM" id="MobiDB-lite"/>
    </source>
</evidence>
<feature type="compositionally biased region" description="Polar residues" evidence="5">
    <location>
        <begin position="203"/>
        <end position="214"/>
    </location>
</feature>
<keyword evidence="1" id="KW-0479">Metal-binding</keyword>